<dbReference type="GO" id="GO:0016051">
    <property type="term" value="P:carbohydrate biosynthetic process"/>
    <property type="evidence" value="ECO:0007669"/>
    <property type="project" value="InterPro"/>
</dbReference>
<dbReference type="NCBIfam" id="TIGR03569">
    <property type="entry name" value="NeuB_NnaB"/>
    <property type="match status" value="1"/>
</dbReference>
<dbReference type="Gene3D" id="3.20.20.70">
    <property type="entry name" value="Aldolase class I"/>
    <property type="match status" value="1"/>
</dbReference>
<evidence type="ECO:0000313" key="3">
    <source>
        <dbReference type="Proteomes" id="UP000231644"/>
    </source>
</evidence>
<accession>A0A1I1QLB5</accession>
<dbReference type="InterPro" id="IPR057736">
    <property type="entry name" value="SAF_PseI/NeuA/NeuB"/>
</dbReference>
<dbReference type="PANTHER" id="PTHR42966:SF1">
    <property type="entry name" value="SIALIC ACID SYNTHASE"/>
    <property type="match status" value="1"/>
</dbReference>
<protein>
    <submittedName>
        <fullName evidence="2">N-acetylneuraminate synthase</fullName>
    </submittedName>
</protein>
<dbReference type="SMART" id="SM00858">
    <property type="entry name" value="SAF"/>
    <property type="match status" value="1"/>
</dbReference>
<dbReference type="PANTHER" id="PTHR42966">
    <property type="entry name" value="N-ACETYLNEURAMINATE SYNTHASE"/>
    <property type="match status" value="1"/>
</dbReference>
<dbReference type="SUPFAM" id="SSF51269">
    <property type="entry name" value="AFP III-like domain"/>
    <property type="match status" value="1"/>
</dbReference>
<dbReference type="InterPro" id="IPR051690">
    <property type="entry name" value="PseI-like"/>
</dbReference>
<dbReference type="InterPro" id="IPR020007">
    <property type="entry name" value="NeuB/NeuA"/>
</dbReference>
<dbReference type="STRING" id="517719.SAMN05421762_3547"/>
<reference evidence="2 3" key="1">
    <citation type="submission" date="2016-10" db="EMBL/GenBank/DDBJ databases">
        <authorList>
            <person name="de Groot N.N."/>
        </authorList>
    </citation>
    <scope>NUCLEOTIDE SEQUENCE [LARGE SCALE GENOMIC DNA]</scope>
    <source>
        <strain evidence="2 3">DSM 29619</strain>
    </source>
</reference>
<dbReference type="PROSITE" id="PS50844">
    <property type="entry name" value="AFP_LIKE"/>
    <property type="match status" value="1"/>
</dbReference>
<dbReference type="InterPro" id="IPR013974">
    <property type="entry name" value="SAF"/>
</dbReference>
<dbReference type="InterPro" id="IPR006190">
    <property type="entry name" value="SAF_AFP_Neu5Ac"/>
</dbReference>
<dbReference type="Pfam" id="PF03102">
    <property type="entry name" value="NeuB"/>
    <property type="match status" value="1"/>
</dbReference>
<evidence type="ECO:0000313" key="2">
    <source>
        <dbReference type="EMBL" id="SFD18880.1"/>
    </source>
</evidence>
<name>A0A1I1QLB5_9RHOB</name>
<feature type="domain" description="AFP-like" evidence="1">
    <location>
        <begin position="284"/>
        <end position="342"/>
    </location>
</feature>
<dbReference type="InterPro" id="IPR036732">
    <property type="entry name" value="AFP_Neu5c_C_sf"/>
</dbReference>
<sequence>MSTFVIAEAGVNHNGEDALAYQLVEEAAKAGADAIKFQTFSAAKVARPSAPKADYQTTTTGEGNQFDMLKKLEISPELHLGLMDRCRALGIEFMSTPFDPESADFLVQHGMGRLKIPSGEITNHVFLRHLAGLGVPMILSTGMATLDEVQEAVAVLRANWAGAEDFDKVLTILHCTSNYPAADHDVNLRAMNTIGAATGMPVGYSDHTLGIAVSPAAVALGAVVIEKHFTLDRGMEGPDHRASLEPGELAAMIAQIRSVEAALGRAEKAPTESEIQMRTVARRSIALARALPAGTVLSADHLVLLRPATGIAPRHFDSLLGRTLARDVADGDALTWDDIAGGHVAGGED</sequence>
<dbReference type="Proteomes" id="UP000231644">
    <property type="component" value="Unassembled WGS sequence"/>
</dbReference>
<gene>
    <name evidence="2" type="ORF">SAMN05421762_3547</name>
</gene>
<dbReference type="RefSeq" id="WP_093454892.1">
    <property type="nucleotide sequence ID" value="NZ_FNZG01000006.1"/>
</dbReference>
<evidence type="ECO:0000259" key="1">
    <source>
        <dbReference type="PROSITE" id="PS50844"/>
    </source>
</evidence>
<dbReference type="Gene3D" id="3.90.1210.10">
    <property type="entry name" value="Antifreeze-like/N-acetylneuraminic acid synthase C-terminal domain"/>
    <property type="match status" value="1"/>
</dbReference>
<dbReference type="InterPro" id="IPR013132">
    <property type="entry name" value="PseI/NeuA/B-like_N"/>
</dbReference>
<dbReference type="EMBL" id="FOLX01000003">
    <property type="protein sequence ID" value="SFD18880.1"/>
    <property type="molecule type" value="Genomic_DNA"/>
</dbReference>
<dbReference type="InterPro" id="IPR013785">
    <property type="entry name" value="Aldolase_TIM"/>
</dbReference>
<dbReference type="SUPFAM" id="SSF51569">
    <property type="entry name" value="Aldolase"/>
    <property type="match status" value="1"/>
</dbReference>
<dbReference type="Pfam" id="PF08666">
    <property type="entry name" value="SAF"/>
    <property type="match status" value="1"/>
</dbReference>
<organism evidence="2 3">
    <name type="scientific">Pseudooceanicola nitratireducens</name>
    <dbReference type="NCBI Taxonomy" id="517719"/>
    <lineage>
        <taxon>Bacteria</taxon>
        <taxon>Pseudomonadati</taxon>
        <taxon>Pseudomonadota</taxon>
        <taxon>Alphaproteobacteria</taxon>
        <taxon>Rhodobacterales</taxon>
        <taxon>Paracoccaceae</taxon>
        <taxon>Pseudooceanicola</taxon>
    </lineage>
</organism>
<keyword evidence="3" id="KW-1185">Reference proteome</keyword>
<dbReference type="AlphaFoldDB" id="A0A1I1QLB5"/>
<dbReference type="CDD" id="cd11615">
    <property type="entry name" value="SAF_NeuB_like"/>
    <property type="match status" value="1"/>
</dbReference>
<proteinExistence type="predicted"/>
<dbReference type="GO" id="GO:0047444">
    <property type="term" value="F:N-acylneuraminate-9-phosphate synthase activity"/>
    <property type="evidence" value="ECO:0007669"/>
    <property type="project" value="TreeGrafter"/>
</dbReference>
<dbReference type="OrthoDB" id="9781701at2"/>